<dbReference type="Proteomes" id="UP001210720">
    <property type="component" value="Unassembled WGS sequence"/>
</dbReference>
<feature type="signal peptide" evidence="4">
    <location>
        <begin position="1"/>
        <end position="25"/>
    </location>
</feature>
<organism evidence="5 6">
    <name type="scientific">Thalassococcus lentus</name>
    <dbReference type="NCBI Taxonomy" id="1210524"/>
    <lineage>
        <taxon>Bacteria</taxon>
        <taxon>Pseudomonadati</taxon>
        <taxon>Pseudomonadota</taxon>
        <taxon>Alphaproteobacteria</taxon>
        <taxon>Rhodobacterales</taxon>
        <taxon>Roseobacteraceae</taxon>
        <taxon>Thalassococcus</taxon>
    </lineage>
</organism>
<proteinExistence type="predicted"/>
<protein>
    <submittedName>
        <fullName evidence="5">TRAP transporter substrate-binding protein</fullName>
    </submittedName>
</protein>
<keyword evidence="2 4" id="KW-0732">Signal</keyword>
<dbReference type="EMBL" id="JAQIOY010000004">
    <property type="protein sequence ID" value="MDA7425674.1"/>
    <property type="molecule type" value="Genomic_DNA"/>
</dbReference>
<comment type="caution">
    <text evidence="5">The sequence shown here is derived from an EMBL/GenBank/DDBJ whole genome shotgun (WGS) entry which is preliminary data.</text>
</comment>
<dbReference type="NCBIfam" id="NF037995">
    <property type="entry name" value="TRAP_S1"/>
    <property type="match status" value="1"/>
</dbReference>
<dbReference type="Pfam" id="PF03480">
    <property type="entry name" value="DctP"/>
    <property type="match status" value="1"/>
</dbReference>
<keyword evidence="3" id="KW-0574">Periplasm</keyword>
<dbReference type="CDD" id="cd13665">
    <property type="entry name" value="PBP2_TRAP_Dctp3_4"/>
    <property type="match status" value="1"/>
</dbReference>
<evidence type="ECO:0000256" key="2">
    <source>
        <dbReference type="ARBA" id="ARBA00022729"/>
    </source>
</evidence>
<feature type="chain" id="PRO_5046782518" evidence="4">
    <location>
        <begin position="26"/>
        <end position="337"/>
    </location>
</feature>
<dbReference type="Gene3D" id="3.40.190.170">
    <property type="entry name" value="Bacterial extracellular solute-binding protein, family 7"/>
    <property type="match status" value="1"/>
</dbReference>
<evidence type="ECO:0000256" key="1">
    <source>
        <dbReference type="ARBA" id="ARBA00004418"/>
    </source>
</evidence>
<dbReference type="RefSeq" id="WP_271433032.1">
    <property type="nucleotide sequence ID" value="NZ_JAQIOY010000004.1"/>
</dbReference>
<evidence type="ECO:0000313" key="6">
    <source>
        <dbReference type="Proteomes" id="UP001210720"/>
    </source>
</evidence>
<evidence type="ECO:0000256" key="3">
    <source>
        <dbReference type="ARBA" id="ARBA00022764"/>
    </source>
</evidence>
<accession>A0ABT4XUM7</accession>
<evidence type="ECO:0000313" key="5">
    <source>
        <dbReference type="EMBL" id="MDA7425674.1"/>
    </source>
</evidence>
<name>A0ABT4XUM7_9RHOB</name>
<sequence>MMNFKMFSLPAALSIAVGLFGQAAAAEELSVATFVPPQHHTNTGMFAWFGEQIEERSGGTLTMKLYPAGQLGAGPVQQYKRAVEGVADITFGVSAYTPALFPKTMLAILPGASENADQSTRAIWNIFEEHLADEYGDVKVLAIGTVAGNLLAATRDVSTMEGLKGAKVVPYAAMTTPIIEAMGAVPVQMPVTEMYTGLSTGTIDATTSSYNNITPPWNFWDVSTHIVENVPTSFAVTFAVMNKERYMGLSDEHRAIIDELAGLPMSLELAKSFDGADERSKAMIAAETGKSYEWVVVSDEERAKMDDAVAAGLDVIFADYESQGIADARAIYNALNQ</sequence>
<gene>
    <name evidence="5" type="ORF">PFY00_13150</name>
</gene>
<keyword evidence="6" id="KW-1185">Reference proteome</keyword>
<reference evidence="5 6" key="1">
    <citation type="submission" date="2023-01" db="EMBL/GenBank/DDBJ databases">
        <title>Thalassococcus onchidii sp. nov., isolated from a marine invertebrate from the South China Sea.</title>
        <authorList>
            <person name="Xu S."/>
            <person name="Liu Z."/>
            <person name="Xu Y."/>
        </authorList>
    </citation>
    <scope>NUCLEOTIDE SEQUENCE [LARGE SCALE GENOMIC DNA]</scope>
    <source>
        <strain evidence="5 6">KCTC 32084</strain>
    </source>
</reference>
<dbReference type="InterPro" id="IPR038404">
    <property type="entry name" value="TRAP_DctP_sf"/>
</dbReference>
<comment type="subcellular location">
    <subcellularLocation>
        <location evidence="1">Periplasm</location>
    </subcellularLocation>
</comment>
<dbReference type="PANTHER" id="PTHR33376:SF15">
    <property type="entry name" value="BLL6794 PROTEIN"/>
    <property type="match status" value="1"/>
</dbReference>
<evidence type="ECO:0000256" key="4">
    <source>
        <dbReference type="SAM" id="SignalP"/>
    </source>
</evidence>
<dbReference type="InterPro" id="IPR018389">
    <property type="entry name" value="DctP_fam"/>
</dbReference>
<dbReference type="PANTHER" id="PTHR33376">
    <property type="match status" value="1"/>
</dbReference>